<comment type="caution">
    <text evidence="10">Lacks conserved residue(s) required for the propagation of feature annotation.</text>
</comment>
<protein>
    <recommendedName>
        <fullName evidence="10">UDP-N-acetylglucosamine--N-acetylmuramyl-(pentapeptide) pyrophosphoryl-undecaprenol N-acetylglucosamine transferase</fullName>
        <ecNumber evidence="10">2.4.1.227</ecNumber>
    </recommendedName>
    <alternativeName>
        <fullName evidence="10">Undecaprenyl-PP-MurNAc-pentapeptide-UDPGlcNAc GlcNAc transferase</fullName>
    </alternativeName>
</protein>
<dbReference type="AlphaFoldDB" id="A0A4P6EM49"/>
<comment type="subcellular location">
    <subcellularLocation>
        <location evidence="10">Cell membrane</location>
        <topology evidence="10">Peripheral membrane protein</topology>
        <orientation evidence="10">Cytoplasmic side</orientation>
    </subcellularLocation>
</comment>
<evidence type="ECO:0000259" key="11">
    <source>
        <dbReference type="Pfam" id="PF03033"/>
    </source>
</evidence>
<dbReference type="KEGG" id="xyl:ET495_02615"/>
<keyword evidence="5 10" id="KW-0133">Cell shape</keyword>
<keyword evidence="9 10" id="KW-0961">Cell wall biogenesis/degradation</keyword>
<feature type="domain" description="Glycosyltransferase family 28 N-terminal" evidence="11">
    <location>
        <begin position="9"/>
        <end position="147"/>
    </location>
</feature>
<feature type="binding site" evidence="10">
    <location>
        <position position="167"/>
    </location>
    <ligand>
        <name>UDP-N-acetyl-alpha-D-glucosamine</name>
        <dbReference type="ChEBI" id="CHEBI:57705"/>
    </ligand>
</feature>
<dbReference type="InterPro" id="IPR006009">
    <property type="entry name" value="GlcNAc_MurG"/>
</dbReference>
<evidence type="ECO:0000256" key="5">
    <source>
        <dbReference type="ARBA" id="ARBA00022960"/>
    </source>
</evidence>
<keyword evidence="7 10" id="KW-0472">Membrane</keyword>
<dbReference type="GO" id="GO:0005975">
    <property type="term" value="P:carbohydrate metabolic process"/>
    <property type="evidence" value="ECO:0007669"/>
    <property type="project" value="InterPro"/>
</dbReference>
<dbReference type="GO" id="GO:0008360">
    <property type="term" value="P:regulation of cell shape"/>
    <property type="evidence" value="ECO:0007669"/>
    <property type="project" value="UniProtKB-KW"/>
</dbReference>
<proteinExistence type="inferred from homology"/>
<evidence type="ECO:0000256" key="9">
    <source>
        <dbReference type="ARBA" id="ARBA00023316"/>
    </source>
</evidence>
<gene>
    <name evidence="10 13" type="primary">murG</name>
    <name evidence="13" type="ORF">ET495_02615</name>
</gene>
<dbReference type="EMBL" id="CP035495">
    <property type="protein sequence ID" value="QAY62339.1"/>
    <property type="molecule type" value="Genomic_DNA"/>
</dbReference>
<evidence type="ECO:0000256" key="3">
    <source>
        <dbReference type="ARBA" id="ARBA00022676"/>
    </source>
</evidence>
<feature type="domain" description="Glycosyl transferase family 28 C-terminal" evidence="12">
    <location>
        <begin position="200"/>
        <end position="367"/>
    </location>
</feature>
<dbReference type="PANTHER" id="PTHR21015:SF22">
    <property type="entry name" value="GLYCOSYLTRANSFERASE"/>
    <property type="match status" value="1"/>
</dbReference>
<dbReference type="EC" id="2.4.1.227" evidence="10"/>
<sequence>MSDSKVESVVLAGGGTAGHVNPLLAVADELRAREPDVRVLVLGTTTGLEAELVPARGYDLRPVPRVPLPRRPSVDLLTLPGKLNAAVRAAEAAIEEVGARVVVGFGGYVSTPAYLAARRHGVPVVIHEQNARPGLANKLGARWAARVGLTFAGTPLRGGVVTGLPLRREIAALVSAREADGAGTRVAAADALGLDPTRPTVVVTGGSSGALNLNAAVAGAAGALLASGAQVLHLTGKGKDGPVREAVALLGSAVEAGRYQVREYLSEMHLALAVADLVVARSGAGTVCELAALGIPAVYVPLPVGNGEQRLNAAPLVRAGGGVLVDDADLTPKWVAAEVPALLGDSPRLAAMAEAALRTGVRDGAARVADLVGQAAAGGAA</sequence>
<organism evidence="13 14">
    <name type="scientific">Xylanimonas allomyrinae</name>
    <dbReference type="NCBI Taxonomy" id="2509459"/>
    <lineage>
        <taxon>Bacteria</taxon>
        <taxon>Bacillati</taxon>
        <taxon>Actinomycetota</taxon>
        <taxon>Actinomycetes</taxon>
        <taxon>Micrococcales</taxon>
        <taxon>Promicromonosporaceae</taxon>
        <taxon>Xylanimonas</taxon>
    </lineage>
</organism>
<dbReference type="GO" id="GO:0050511">
    <property type="term" value="F:undecaprenyldiphospho-muramoylpentapeptide beta-N-acetylglucosaminyltransferase activity"/>
    <property type="evidence" value="ECO:0007669"/>
    <property type="project" value="UniProtKB-UniRule"/>
</dbReference>
<dbReference type="GO" id="GO:0009252">
    <property type="term" value="P:peptidoglycan biosynthetic process"/>
    <property type="evidence" value="ECO:0007669"/>
    <property type="project" value="UniProtKB-UniRule"/>
</dbReference>
<dbReference type="NCBIfam" id="TIGR01133">
    <property type="entry name" value="murG"/>
    <property type="match status" value="1"/>
</dbReference>
<dbReference type="Pfam" id="PF03033">
    <property type="entry name" value="Glyco_transf_28"/>
    <property type="match status" value="1"/>
</dbReference>
<feature type="binding site" evidence="10">
    <location>
        <begin position="16"/>
        <end position="18"/>
    </location>
    <ligand>
        <name>UDP-N-acetyl-alpha-D-glucosamine</name>
        <dbReference type="ChEBI" id="CHEBI:57705"/>
    </ligand>
</feature>
<dbReference type="OrthoDB" id="9808936at2"/>
<comment type="function">
    <text evidence="10">Cell wall formation. Catalyzes the transfer of a GlcNAc subunit on undecaprenyl-pyrophosphoryl-MurNAc-pentapeptide (lipid intermediate I) to form undecaprenyl-pyrophosphoryl-MurNAc-(pentapeptide)GlcNAc (lipid intermediate II).</text>
</comment>
<keyword evidence="6 10" id="KW-0573">Peptidoglycan synthesis</keyword>
<dbReference type="Gene3D" id="3.40.50.2000">
    <property type="entry name" value="Glycogen Phosphorylase B"/>
    <property type="match status" value="2"/>
</dbReference>
<dbReference type="GO" id="GO:0005886">
    <property type="term" value="C:plasma membrane"/>
    <property type="evidence" value="ECO:0007669"/>
    <property type="project" value="UniProtKB-SubCell"/>
</dbReference>
<keyword evidence="2 10" id="KW-0132">Cell division</keyword>
<dbReference type="HAMAP" id="MF_00033">
    <property type="entry name" value="MurG"/>
    <property type="match status" value="1"/>
</dbReference>
<evidence type="ECO:0000256" key="7">
    <source>
        <dbReference type="ARBA" id="ARBA00023136"/>
    </source>
</evidence>
<dbReference type="Proteomes" id="UP000291758">
    <property type="component" value="Chromosome"/>
</dbReference>
<feature type="binding site" evidence="10">
    <location>
        <position position="207"/>
    </location>
    <ligand>
        <name>UDP-N-acetyl-alpha-D-glucosamine</name>
        <dbReference type="ChEBI" id="CHEBI:57705"/>
    </ligand>
</feature>
<keyword evidence="3 10" id="KW-0328">Glycosyltransferase</keyword>
<dbReference type="Pfam" id="PF04101">
    <property type="entry name" value="Glyco_tran_28_C"/>
    <property type="match status" value="1"/>
</dbReference>
<dbReference type="GO" id="GO:0051301">
    <property type="term" value="P:cell division"/>
    <property type="evidence" value="ECO:0007669"/>
    <property type="project" value="UniProtKB-KW"/>
</dbReference>
<dbReference type="CDD" id="cd03785">
    <property type="entry name" value="GT28_MurG"/>
    <property type="match status" value="1"/>
</dbReference>
<keyword evidence="8 10" id="KW-0131">Cell cycle</keyword>
<accession>A0A4P6EM49</accession>
<keyword evidence="4 10" id="KW-0808">Transferase</keyword>
<evidence type="ECO:0000256" key="2">
    <source>
        <dbReference type="ARBA" id="ARBA00022618"/>
    </source>
</evidence>
<comment type="pathway">
    <text evidence="10">Cell wall biogenesis; peptidoglycan biosynthesis.</text>
</comment>
<evidence type="ECO:0000313" key="13">
    <source>
        <dbReference type="EMBL" id="QAY62339.1"/>
    </source>
</evidence>
<evidence type="ECO:0000259" key="12">
    <source>
        <dbReference type="Pfam" id="PF04101"/>
    </source>
</evidence>
<dbReference type="GO" id="GO:0071555">
    <property type="term" value="P:cell wall organization"/>
    <property type="evidence" value="ECO:0007669"/>
    <property type="project" value="UniProtKB-KW"/>
</dbReference>
<comment type="catalytic activity">
    <reaction evidence="10">
        <text>di-trans,octa-cis-undecaprenyl diphospho-N-acetyl-alpha-D-muramoyl-L-alanyl-D-glutamyl-meso-2,6-diaminopimeloyl-D-alanyl-D-alanine + UDP-N-acetyl-alpha-D-glucosamine = di-trans,octa-cis-undecaprenyl diphospho-[N-acetyl-alpha-D-glucosaminyl-(1-&gt;4)]-N-acetyl-alpha-D-muramoyl-L-alanyl-D-glutamyl-meso-2,6-diaminopimeloyl-D-alanyl-D-alanine + UDP + H(+)</text>
        <dbReference type="Rhea" id="RHEA:31227"/>
        <dbReference type="ChEBI" id="CHEBI:15378"/>
        <dbReference type="ChEBI" id="CHEBI:57705"/>
        <dbReference type="ChEBI" id="CHEBI:58223"/>
        <dbReference type="ChEBI" id="CHEBI:61387"/>
        <dbReference type="ChEBI" id="CHEBI:61388"/>
        <dbReference type="EC" id="2.4.1.227"/>
    </reaction>
</comment>
<evidence type="ECO:0000256" key="4">
    <source>
        <dbReference type="ARBA" id="ARBA00022679"/>
    </source>
</evidence>
<dbReference type="InterPro" id="IPR007235">
    <property type="entry name" value="Glyco_trans_28_C"/>
</dbReference>
<evidence type="ECO:0000256" key="6">
    <source>
        <dbReference type="ARBA" id="ARBA00022984"/>
    </source>
</evidence>
<keyword evidence="14" id="KW-1185">Reference proteome</keyword>
<keyword evidence="1 10" id="KW-1003">Cell membrane</keyword>
<dbReference type="GO" id="GO:0051991">
    <property type="term" value="F:UDP-N-acetyl-D-glucosamine:N-acetylmuramoyl-L-alanyl-D-glutamyl-meso-2,6-diaminopimelyl-D-alanyl-D-alanine-diphosphoundecaprenol 4-beta-N-acetylglucosaminlytransferase activity"/>
    <property type="evidence" value="ECO:0007669"/>
    <property type="project" value="RHEA"/>
</dbReference>
<name>A0A4P6EM49_9MICO</name>
<dbReference type="PANTHER" id="PTHR21015">
    <property type="entry name" value="UDP-N-ACETYLGLUCOSAMINE--N-ACETYLMURAMYL-(PENTAPEPTIDE) PYROPHOSPHORYL-UNDECAPRENOL N-ACETYLGLUCOSAMINE TRANSFERASE 1"/>
    <property type="match status" value="1"/>
</dbReference>
<dbReference type="InterPro" id="IPR004276">
    <property type="entry name" value="GlycoTrans_28_N"/>
</dbReference>
<feature type="binding site" evidence="10">
    <location>
        <position position="130"/>
    </location>
    <ligand>
        <name>UDP-N-acetyl-alpha-D-glucosamine</name>
        <dbReference type="ChEBI" id="CHEBI:57705"/>
    </ligand>
</feature>
<comment type="similarity">
    <text evidence="10">Belongs to the glycosyltransferase 28 family. MurG subfamily.</text>
</comment>
<evidence type="ECO:0000313" key="14">
    <source>
        <dbReference type="Proteomes" id="UP000291758"/>
    </source>
</evidence>
<evidence type="ECO:0000256" key="1">
    <source>
        <dbReference type="ARBA" id="ARBA00022475"/>
    </source>
</evidence>
<evidence type="ECO:0000256" key="10">
    <source>
        <dbReference type="HAMAP-Rule" id="MF_00033"/>
    </source>
</evidence>
<dbReference type="RefSeq" id="WP_129202382.1">
    <property type="nucleotide sequence ID" value="NZ_CP035495.1"/>
</dbReference>
<evidence type="ECO:0000256" key="8">
    <source>
        <dbReference type="ARBA" id="ARBA00023306"/>
    </source>
</evidence>
<dbReference type="UniPathway" id="UPA00219"/>
<dbReference type="SUPFAM" id="SSF53756">
    <property type="entry name" value="UDP-Glycosyltransferase/glycogen phosphorylase"/>
    <property type="match status" value="1"/>
</dbReference>
<feature type="binding site" evidence="10">
    <location>
        <position position="309"/>
    </location>
    <ligand>
        <name>UDP-N-acetyl-alpha-D-glucosamine</name>
        <dbReference type="ChEBI" id="CHEBI:57705"/>
    </ligand>
</feature>
<reference evidence="13 14" key="1">
    <citation type="submission" date="2019-01" db="EMBL/GenBank/DDBJ databases">
        <title>Genome sequencing of strain 2JSPR-7.</title>
        <authorList>
            <person name="Heo J."/>
            <person name="Kim S.-J."/>
            <person name="Kim J.-S."/>
            <person name="Hong S.-B."/>
            <person name="Kwon S.-W."/>
        </authorList>
    </citation>
    <scope>NUCLEOTIDE SEQUENCE [LARGE SCALE GENOMIC DNA]</scope>
    <source>
        <strain evidence="13 14">2JSPR-7</strain>
    </source>
</reference>